<sequence>MPSSTPSSTSSSIPNTALSPGSTAAIAVCATIAGLALIALGIIFWRWKQRKVAFQEACLGAPVNSPPNEMALVSPNSERNSNMDPLSQPYSLHRSKCHQNR</sequence>
<evidence type="ECO:0000313" key="3">
    <source>
        <dbReference type="EMBL" id="OCL01373.1"/>
    </source>
</evidence>
<organism evidence="3 4">
    <name type="scientific">Glonium stellatum</name>
    <dbReference type="NCBI Taxonomy" id="574774"/>
    <lineage>
        <taxon>Eukaryota</taxon>
        <taxon>Fungi</taxon>
        <taxon>Dikarya</taxon>
        <taxon>Ascomycota</taxon>
        <taxon>Pezizomycotina</taxon>
        <taxon>Dothideomycetes</taxon>
        <taxon>Pleosporomycetidae</taxon>
        <taxon>Gloniales</taxon>
        <taxon>Gloniaceae</taxon>
        <taxon>Glonium</taxon>
    </lineage>
</organism>
<keyword evidence="4" id="KW-1185">Reference proteome</keyword>
<reference evidence="3 4" key="1">
    <citation type="journal article" date="2016" name="Nat. Commun.">
        <title>Ectomycorrhizal ecology is imprinted in the genome of the dominant symbiotic fungus Cenococcum geophilum.</title>
        <authorList>
            <consortium name="DOE Joint Genome Institute"/>
            <person name="Peter M."/>
            <person name="Kohler A."/>
            <person name="Ohm R.A."/>
            <person name="Kuo A."/>
            <person name="Krutzmann J."/>
            <person name="Morin E."/>
            <person name="Arend M."/>
            <person name="Barry K.W."/>
            <person name="Binder M."/>
            <person name="Choi C."/>
            <person name="Clum A."/>
            <person name="Copeland A."/>
            <person name="Grisel N."/>
            <person name="Haridas S."/>
            <person name="Kipfer T."/>
            <person name="LaButti K."/>
            <person name="Lindquist E."/>
            <person name="Lipzen A."/>
            <person name="Maire R."/>
            <person name="Meier B."/>
            <person name="Mihaltcheva S."/>
            <person name="Molinier V."/>
            <person name="Murat C."/>
            <person name="Poggeler S."/>
            <person name="Quandt C.A."/>
            <person name="Sperisen C."/>
            <person name="Tritt A."/>
            <person name="Tisserant E."/>
            <person name="Crous P.W."/>
            <person name="Henrissat B."/>
            <person name="Nehls U."/>
            <person name="Egli S."/>
            <person name="Spatafora J.W."/>
            <person name="Grigoriev I.V."/>
            <person name="Martin F.M."/>
        </authorList>
    </citation>
    <scope>NUCLEOTIDE SEQUENCE [LARGE SCALE GENOMIC DNA]</scope>
    <source>
        <strain evidence="3 4">CBS 207.34</strain>
    </source>
</reference>
<dbReference type="AlphaFoldDB" id="A0A8E2EMT7"/>
<keyword evidence="2" id="KW-0472">Membrane</keyword>
<evidence type="ECO:0000256" key="2">
    <source>
        <dbReference type="SAM" id="Phobius"/>
    </source>
</evidence>
<keyword evidence="2" id="KW-0812">Transmembrane</keyword>
<gene>
    <name evidence="3" type="ORF">AOQ84DRAFT_383799</name>
</gene>
<proteinExistence type="predicted"/>
<keyword evidence="2" id="KW-1133">Transmembrane helix</keyword>
<name>A0A8E2EMT7_9PEZI</name>
<accession>A0A8E2EMT7</accession>
<feature type="region of interest" description="Disordered" evidence="1">
    <location>
        <begin position="63"/>
        <end position="101"/>
    </location>
</feature>
<dbReference type="Proteomes" id="UP000250140">
    <property type="component" value="Unassembled WGS sequence"/>
</dbReference>
<feature type="transmembrane region" description="Helical" evidence="2">
    <location>
        <begin position="24"/>
        <end position="45"/>
    </location>
</feature>
<feature type="compositionally biased region" description="Polar residues" evidence="1">
    <location>
        <begin position="74"/>
        <end position="90"/>
    </location>
</feature>
<dbReference type="EMBL" id="KV751142">
    <property type="protein sequence ID" value="OCL01373.1"/>
    <property type="molecule type" value="Genomic_DNA"/>
</dbReference>
<evidence type="ECO:0000256" key="1">
    <source>
        <dbReference type="SAM" id="MobiDB-lite"/>
    </source>
</evidence>
<evidence type="ECO:0000313" key="4">
    <source>
        <dbReference type="Proteomes" id="UP000250140"/>
    </source>
</evidence>
<protein>
    <submittedName>
        <fullName evidence="3">Uncharacterized protein</fullName>
    </submittedName>
</protein>